<dbReference type="GO" id="GO:0003677">
    <property type="term" value="F:DNA binding"/>
    <property type="evidence" value="ECO:0007669"/>
    <property type="project" value="InterPro"/>
</dbReference>
<evidence type="ECO:0000256" key="1">
    <source>
        <dbReference type="ARBA" id="ARBA00022603"/>
    </source>
</evidence>
<feature type="domain" description="DNA methylase N-4/N-6" evidence="5">
    <location>
        <begin position="27"/>
        <end position="238"/>
    </location>
</feature>
<proteinExistence type="inferred from homology"/>
<evidence type="ECO:0000313" key="6">
    <source>
        <dbReference type="EMBL" id="RXR28938.1"/>
    </source>
</evidence>
<comment type="caution">
    <text evidence="6">The sequence shown here is derived from an EMBL/GenBank/DDBJ whole genome shotgun (WGS) entry which is preliminary data.</text>
</comment>
<sequence>MSNPVTIGNAELWLGDCRDILPTLGKVDAVICDLPYGTTQNKWDCPLPLDELWREYRRVCSGAVILTAAQPFTARLVASNESGFRYSWVWHKSRPTGFLNAKLQPLRAHEDICVFYDAQPIYNPQYGFGAPNHVSKSGKPRTKGRSENYGAQYEIVEEDTERKYPTTVLSFPAISPTDVLHPTQKPVGLMEYMARTYTDFGGVILDNCMGSGTTGVAAVQMGRKFIGIEREPKYFDIACKRIEEAQRQGDMFINGAAV</sequence>
<dbReference type="InterPro" id="IPR029063">
    <property type="entry name" value="SAM-dependent_MTases_sf"/>
</dbReference>
<reference evidence="7" key="1">
    <citation type="submission" date="2019-01" db="EMBL/GenBank/DDBJ databases">
        <title>Cytophagaceae bacterium strain CAR-16.</title>
        <authorList>
            <person name="Chen W.-M."/>
        </authorList>
    </citation>
    <scope>NUCLEOTIDE SEQUENCE [LARGE SCALE GENOMIC DNA]</scope>
    <source>
        <strain evidence="7">CHR27</strain>
    </source>
</reference>
<name>A0A4Q1KGU3_9SPHN</name>
<evidence type="ECO:0000259" key="5">
    <source>
        <dbReference type="Pfam" id="PF01555"/>
    </source>
</evidence>
<evidence type="ECO:0000256" key="3">
    <source>
        <dbReference type="ARBA" id="ARBA00047942"/>
    </source>
</evidence>
<dbReference type="GO" id="GO:0008170">
    <property type="term" value="F:N-methyltransferase activity"/>
    <property type="evidence" value="ECO:0007669"/>
    <property type="project" value="InterPro"/>
</dbReference>
<gene>
    <name evidence="6" type="ORF">EQG66_07625</name>
</gene>
<keyword evidence="1 6" id="KW-0489">Methyltransferase</keyword>
<dbReference type="EC" id="2.1.1.-" evidence="4"/>
<dbReference type="Gene3D" id="3.40.50.150">
    <property type="entry name" value="Vaccinia Virus protein VP39"/>
    <property type="match status" value="1"/>
</dbReference>
<keyword evidence="2 6" id="KW-0808">Transferase</keyword>
<dbReference type="AlphaFoldDB" id="A0A4Q1KGU3"/>
<dbReference type="GO" id="GO:0009007">
    <property type="term" value="F:site-specific DNA-methyltransferase (adenine-specific) activity"/>
    <property type="evidence" value="ECO:0007669"/>
    <property type="project" value="UniProtKB-EC"/>
</dbReference>
<comment type="similarity">
    <text evidence="4">Belongs to the N(4)/N(6)-methyltransferase family.</text>
</comment>
<dbReference type="GO" id="GO:0032259">
    <property type="term" value="P:methylation"/>
    <property type="evidence" value="ECO:0007669"/>
    <property type="project" value="UniProtKB-KW"/>
</dbReference>
<keyword evidence="7" id="KW-1185">Reference proteome</keyword>
<dbReference type="EMBL" id="SBKP01000006">
    <property type="protein sequence ID" value="RXR28938.1"/>
    <property type="molecule type" value="Genomic_DNA"/>
</dbReference>
<dbReference type="PRINTS" id="PR00508">
    <property type="entry name" value="S21N4MTFRASE"/>
</dbReference>
<dbReference type="InterPro" id="IPR002941">
    <property type="entry name" value="DNA_methylase_N4/N6"/>
</dbReference>
<comment type="catalytic activity">
    <reaction evidence="3">
        <text>a 2'-deoxyadenosine in DNA + S-adenosyl-L-methionine = an N(6)-methyl-2'-deoxyadenosine in DNA + S-adenosyl-L-homocysteine + H(+)</text>
        <dbReference type="Rhea" id="RHEA:15197"/>
        <dbReference type="Rhea" id="RHEA-COMP:12418"/>
        <dbReference type="Rhea" id="RHEA-COMP:12419"/>
        <dbReference type="ChEBI" id="CHEBI:15378"/>
        <dbReference type="ChEBI" id="CHEBI:57856"/>
        <dbReference type="ChEBI" id="CHEBI:59789"/>
        <dbReference type="ChEBI" id="CHEBI:90615"/>
        <dbReference type="ChEBI" id="CHEBI:90616"/>
        <dbReference type="EC" id="2.1.1.72"/>
    </reaction>
</comment>
<dbReference type="OrthoDB" id="9773571at2"/>
<protein>
    <recommendedName>
        <fullName evidence="4">Methyltransferase</fullName>
        <ecNumber evidence="4">2.1.1.-</ecNumber>
    </recommendedName>
</protein>
<organism evidence="6 7">
    <name type="scientific">Sphingobium fluviale</name>
    <dbReference type="NCBI Taxonomy" id="2506423"/>
    <lineage>
        <taxon>Bacteria</taxon>
        <taxon>Pseudomonadati</taxon>
        <taxon>Pseudomonadota</taxon>
        <taxon>Alphaproteobacteria</taxon>
        <taxon>Sphingomonadales</taxon>
        <taxon>Sphingomonadaceae</taxon>
        <taxon>Sphingobium</taxon>
    </lineage>
</organism>
<dbReference type="InterPro" id="IPR001091">
    <property type="entry name" value="RM_Methyltransferase"/>
</dbReference>
<dbReference type="SUPFAM" id="SSF53335">
    <property type="entry name" value="S-adenosyl-L-methionine-dependent methyltransferases"/>
    <property type="match status" value="1"/>
</dbReference>
<evidence type="ECO:0000256" key="2">
    <source>
        <dbReference type="ARBA" id="ARBA00022679"/>
    </source>
</evidence>
<evidence type="ECO:0000313" key="7">
    <source>
        <dbReference type="Proteomes" id="UP000290958"/>
    </source>
</evidence>
<evidence type="ECO:0000256" key="4">
    <source>
        <dbReference type="RuleBase" id="RU362026"/>
    </source>
</evidence>
<accession>A0A4Q1KGU3</accession>
<dbReference type="Proteomes" id="UP000290958">
    <property type="component" value="Unassembled WGS sequence"/>
</dbReference>
<dbReference type="Pfam" id="PF01555">
    <property type="entry name" value="N6_N4_Mtase"/>
    <property type="match status" value="1"/>
</dbReference>
<dbReference type="RefSeq" id="WP_129404002.1">
    <property type="nucleotide sequence ID" value="NZ_SBKP01000006.1"/>
</dbReference>